<reference evidence="2 3" key="1">
    <citation type="submission" date="2019-07" db="EMBL/GenBank/DDBJ databases">
        <title>WGS assembly of Gossypium mustelinum.</title>
        <authorList>
            <person name="Chen Z.J."/>
            <person name="Sreedasyam A."/>
            <person name="Ando A."/>
            <person name="Song Q."/>
            <person name="De L."/>
            <person name="Hulse-Kemp A."/>
            <person name="Ding M."/>
            <person name="Ye W."/>
            <person name="Kirkbride R."/>
            <person name="Jenkins J."/>
            <person name="Plott C."/>
            <person name="Lovell J."/>
            <person name="Lin Y.-M."/>
            <person name="Vaughn R."/>
            <person name="Liu B."/>
            <person name="Li W."/>
            <person name="Simpson S."/>
            <person name="Scheffler B."/>
            <person name="Saski C."/>
            <person name="Grover C."/>
            <person name="Hu G."/>
            <person name="Conover J."/>
            <person name="Carlson J."/>
            <person name="Shu S."/>
            <person name="Boston L."/>
            <person name="Williams M."/>
            <person name="Peterson D."/>
            <person name="Mcgee K."/>
            <person name="Jones D."/>
            <person name="Wendel J."/>
            <person name="Stelly D."/>
            <person name="Grimwood J."/>
            <person name="Schmutz J."/>
        </authorList>
    </citation>
    <scope>NUCLEOTIDE SEQUENCE [LARGE SCALE GENOMIC DNA]</scope>
    <source>
        <strain evidence="2">1408120.09</strain>
    </source>
</reference>
<dbReference type="EMBL" id="CM017647">
    <property type="protein sequence ID" value="TYJ05353.1"/>
    <property type="molecule type" value="Genomic_DNA"/>
</dbReference>
<dbReference type="Proteomes" id="UP000323597">
    <property type="component" value="Chromosome A12"/>
</dbReference>
<name>A0A5D2WUX4_GOSMU</name>
<feature type="region of interest" description="Disordered" evidence="1">
    <location>
        <begin position="31"/>
        <end position="54"/>
    </location>
</feature>
<organism evidence="2 3">
    <name type="scientific">Gossypium mustelinum</name>
    <name type="common">Cotton</name>
    <name type="synonym">Gossypium caicoense</name>
    <dbReference type="NCBI Taxonomy" id="34275"/>
    <lineage>
        <taxon>Eukaryota</taxon>
        <taxon>Viridiplantae</taxon>
        <taxon>Streptophyta</taxon>
        <taxon>Embryophyta</taxon>
        <taxon>Tracheophyta</taxon>
        <taxon>Spermatophyta</taxon>
        <taxon>Magnoliopsida</taxon>
        <taxon>eudicotyledons</taxon>
        <taxon>Gunneridae</taxon>
        <taxon>Pentapetalae</taxon>
        <taxon>rosids</taxon>
        <taxon>malvids</taxon>
        <taxon>Malvales</taxon>
        <taxon>Malvaceae</taxon>
        <taxon>Malvoideae</taxon>
        <taxon>Gossypium</taxon>
    </lineage>
</organism>
<feature type="compositionally biased region" description="Basic and acidic residues" evidence="1">
    <location>
        <begin position="33"/>
        <end position="43"/>
    </location>
</feature>
<evidence type="ECO:0000256" key="1">
    <source>
        <dbReference type="SAM" id="MobiDB-lite"/>
    </source>
</evidence>
<dbReference type="AlphaFoldDB" id="A0A5D2WUX4"/>
<keyword evidence="3" id="KW-1185">Reference proteome</keyword>
<evidence type="ECO:0000313" key="2">
    <source>
        <dbReference type="EMBL" id="TYJ05353.1"/>
    </source>
</evidence>
<proteinExistence type="predicted"/>
<accession>A0A5D2WUX4</accession>
<evidence type="ECO:0000313" key="3">
    <source>
        <dbReference type="Proteomes" id="UP000323597"/>
    </source>
</evidence>
<gene>
    <name evidence="2" type="ORF">E1A91_A12G158300v1</name>
</gene>
<sequence length="68" mass="7947">MQFSVKDTVDKLRSDARQEFKTKLNIEDCMVPGREKKQKERSKNSSSVSEVMNIDENAVARRTWSRKV</sequence>
<protein>
    <submittedName>
        <fullName evidence="2">Uncharacterized protein</fullName>
    </submittedName>
</protein>